<dbReference type="GO" id="GO:0003700">
    <property type="term" value="F:DNA-binding transcription factor activity"/>
    <property type="evidence" value="ECO:0007669"/>
    <property type="project" value="InterPro"/>
</dbReference>
<keyword evidence="2" id="KW-0238">DNA-binding</keyword>
<dbReference type="SUPFAM" id="SSF46785">
    <property type="entry name" value="Winged helix' DNA-binding domain"/>
    <property type="match status" value="1"/>
</dbReference>
<dbReference type="CDD" id="cd07377">
    <property type="entry name" value="WHTH_GntR"/>
    <property type="match status" value="1"/>
</dbReference>
<dbReference type="PROSITE" id="PS50949">
    <property type="entry name" value="HTH_GNTR"/>
    <property type="match status" value="1"/>
</dbReference>
<dbReference type="GO" id="GO:0003677">
    <property type="term" value="F:DNA binding"/>
    <property type="evidence" value="ECO:0007669"/>
    <property type="project" value="UniProtKB-KW"/>
</dbReference>
<dbReference type="InterPro" id="IPR036388">
    <property type="entry name" value="WH-like_DNA-bd_sf"/>
</dbReference>
<keyword evidence="1" id="KW-0805">Transcription regulation</keyword>
<dbReference type="SUPFAM" id="SSF64288">
    <property type="entry name" value="Chorismate lyase-like"/>
    <property type="match status" value="1"/>
</dbReference>
<dbReference type="RefSeq" id="WP_130478855.1">
    <property type="nucleotide sequence ID" value="NZ_SFCC01000017.1"/>
</dbReference>
<evidence type="ECO:0000256" key="3">
    <source>
        <dbReference type="ARBA" id="ARBA00023163"/>
    </source>
</evidence>
<name>A0A4Q7J0X5_9PSEU</name>
<evidence type="ECO:0000259" key="4">
    <source>
        <dbReference type="PROSITE" id="PS50949"/>
    </source>
</evidence>
<dbReference type="AlphaFoldDB" id="A0A4Q7J0X5"/>
<keyword evidence="6" id="KW-1185">Reference proteome</keyword>
<evidence type="ECO:0000256" key="2">
    <source>
        <dbReference type="ARBA" id="ARBA00023125"/>
    </source>
</evidence>
<protein>
    <submittedName>
        <fullName evidence="5">GntR family transcriptional regulator</fullName>
    </submittedName>
</protein>
<dbReference type="Pfam" id="PF07702">
    <property type="entry name" value="UTRA"/>
    <property type="match status" value="1"/>
</dbReference>
<dbReference type="InterPro" id="IPR050679">
    <property type="entry name" value="Bact_HTH_transcr_reg"/>
</dbReference>
<dbReference type="Proteomes" id="UP000292003">
    <property type="component" value="Unassembled WGS sequence"/>
</dbReference>
<reference evidence="5 6" key="1">
    <citation type="submission" date="2019-02" db="EMBL/GenBank/DDBJ databases">
        <title>Draft genome sequence of Amycolatopsis sp. 8-3EHSu isolated from roots of Suaeda maritima.</title>
        <authorList>
            <person name="Duangmal K."/>
            <person name="Chantavorakit T."/>
        </authorList>
    </citation>
    <scope>NUCLEOTIDE SEQUENCE [LARGE SCALE GENOMIC DNA]</scope>
    <source>
        <strain evidence="5 6">8-3EHSu</strain>
    </source>
</reference>
<dbReference type="InterPro" id="IPR011663">
    <property type="entry name" value="UTRA"/>
</dbReference>
<dbReference type="InterPro" id="IPR000524">
    <property type="entry name" value="Tscrpt_reg_HTH_GntR"/>
</dbReference>
<dbReference type="EMBL" id="SFCC01000017">
    <property type="protein sequence ID" value="RZQ60467.1"/>
    <property type="molecule type" value="Genomic_DNA"/>
</dbReference>
<keyword evidence="3" id="KW-0804">Transcription</keyword>
<feature type="domain" description="HTH gntR-type" evidence="4">
    <location>
        <begin position="8"/>
        <end position="76"/>
    </location>
</feature>
<proteinExistence type="predicted"/>
<dbReference type="PRINTS" id="PR00035">
    <property type="entry name" value="HTHGNTR"/>
</dbReference>
<dbReference type="Gene3D" id="1.10.10.10">
    <property type="entry name" value="Winged helix-like DNA-binding domain superfamily/Winged helix DNA-binding domain"/>
    <property type="match status" value="1"/>
</dbReference>
<dbReference type="GO" id="GO:0045892">
    <property type="term" value="P:negative regulation of DNA-templated transcription"/>
    <property type="evidence" value="ECO:0007669"/>
    <property type="project" value="TreeGrafter"/>
</dbReference>
<dbReference type="Gene3D" id="3.40.1410.10">
    <property type="entry name" value="Chorismate lyase-like"/>
    <property type="match status" value="1"/>
</dbReference>
<dbReference type="InterPro" id="IPR028978">
    <property type="entry name" value="Chorismate_lyase_/UTRA_dom_sf"/>
</dbReference>
<dbReference type="PANTHER" id="PTHR44846">
    <property type="entry name" value="MANNOSYL-D-GLYCERATE TRANSPORT/METABOLISM SYSTEM REPRESSOR MNGR-RELATED"/>
    <property type="match status" value="1"/>
</dbReference>
<organism evidence="5 6">
    <name type="scientific">Amycolatopsis suaedae</name>
    <dbReference type="NCBI Taxonomy" id="2510978"/>
    <lineage>
        <taxon>Bacteria</taxon>
        <taxon>Bacillati</taxon>
        <taxon>Actinomycetota</taxon>
        <taxon>Actinomycetes</taxon>
        <taxon>Pseudonocardiales</taxon>
        <taxon>Pseudonocardiaceae</taxon>
        <taxon>Amycolatopsis</taxon>
    </lineage>
</organism>
<dbReference type="SMART" id="SM00345">
    <property type="entry name" value="HTH_GNTR"/>
    <property type="match status" value="1"/>
</dbReference>
<dbReference type="PANTHER" id="PTHR44846:SF17">
    <property type="entry name" value="GNTR-FAMILY TRANSCRIPTIONAL REGULATOR"/>
    <property type="match status" value="1"/>
</dbReference>
<accession>A0A4Q7J0X5</accession>
<dbReference type="InterPro" id="IPR036390">
    <property type="entry name" value="WH_DNA-bd_sf"/>
</dbReference>
<gene>
    <name evidence="5" type="ORF">EWH70_29695</name>
</gene>
<evidence type="ECO:0000313" key="6">
    <source>
        <dbReference type="Proteomes" id="UP000292003"/>
    </source>
</evidence>
<dbReference type="Pfam" id="PF00392">
    <property type="entry name" value="GntR"/>
    <property type="match status" value="1"/>
</dbReference>
<dbReference type="OrthoDB" id="3615556at2"/>
<evidence type="ECO:0000256" key="1">
    <source>
        <dbReference type="ARBA" id="ARBA00023015"/>
    </source>
</evidence>
<comment type="caution">
    <text evidence="5">The sequence shown here is derived from an EMBL/GenBank/DDBJ whole genome shotgun (WGS) entry which is preliminary data.</text>
</comment>
<evidence type="ECO:0000313" key="5">
    <source>
        <dbReference type="EMBL" id="RZQ60467.1"/>
    </source>
</evidence>
<dbReference type="SMART" id="SM00866">
    <property type="entry name" value="UTRA"/>
    <property type="match status" value="1"/>
</dbReference>
<sequence length="253" mass="27474">MVDKTSGVPAFRQVAADLRGRIEAGEYAPGTKLPSERELVEAYGVSRPTIRDAVNVLRSEGLVTAEHGRGVFVRPPAMIQRLSRSRLSRAARERDQGAFLADAAAKGFTASSSVKVRFESADDRVAETLAVDVGTEVTVRDRVMRANGLIVQLAVSRLRREFTRGTAVEEVDTGPGGTYARLEEAGYAIGHFVEHVGARMPSPEEASALQIDQGVPVVTVTRVAYGEDGTPLEMNDMVLPADRYELSYEWPAE</sequence>